<dbReference type="InterPro" id="IPR038763">
    <property type="entry name" value="DHH_sf"/>
</dbReference>
<accession>A0A7T5R179</accession>
<dbReference type="EMBL" id="CP066681">
    <property type="protein sequence ID" value="QQG35645.1"/>
    <property type="molecule type" value="Genomic_DNA"/>
</dbReference>
<dbReference type="Gene3D" id="3.10.310.30">
    <property type="match status" value="1"/>
</dbReference>
<dbReference type="Proteomes" id="UP000595362">
    <property type="component" value="Chromosome"/>
</dbReference>
<dbReference type="InterPro" id="IPR016877">
    <property type="entry name" value="UCP028235"/>
</dbReference>
<name>A0A7T5R179_9BACT</name>
<dbReference type="PIRSF" id="PIRSF028235">
    <property type="entry name" value="UCP028235"/>
    <property type="match status" value="1"/>
</dbReference>
<proteinExistence type="predicted"/>
<organism evidence="1 2">
    <name type="scientific">Micavibrio aeruginosavorus</name>
    <dbReference type="NCBI Taxonomy" id="349221"/>
    <lineage>
        <taxon>Bacteria</taxon>
        <taxon>Pseudomonadati</taxon>
        <taxon>Bdellovibrionota</taxon>
        <taxon>Bdellovibrionia</taxon>
        <taxon>Bdellovibrionales</taxon>
        <taxon>Pseudobdellovibrionaceae</taxon>
        <taxon>Micavibrio</taxon>
    </lineage>
</organism>
<reference evidence="1 2" key="1">
    <citation type="submission" date="2020-07" db="EMBL/GenBank/DDBJ databases">
        <title>Huge and variable diversity of episymbiotic CPR bacteria and DPANN archaea in groundwater ecosystems.</title>
        <authorList>
            <person name="He C.Y."/>
            <person name="Keren R."/>
            <person name="Whittaker M."/>
            <person name="Farag I.F."/>
            <person name="Doudna J."/>
            <person name="Cate J.H.D."/>
            <person name="Banfield J.F."/>
        </authorList>
    </citation>
    <scope>NUCLEOTIDE SEQUENCE [LARGE SCALE GENOMIC DNA]</scope>
    <source>
        <strain evidence="1">NC_groundwater_70_Ag_B-0.1um_54_66</strain>
    </source>
</reference>
<sequence length="322" mass="36589">MTTATKLMPEPNTKYRLITRSDMDGLVCGLILKELDLIDEIEFAHPKDMQDGKIPVSKRDITTNLPYVDGVYMCFDHHASEIERVNEQKDNYIMDAYAPSAARVLFNYFGGHENPRLAHINESMMKAVDKADSASFTREDILDPQGWELLSFLMDSRTGLGRFRDFTISNYQLMMKLIDYCRECHTIDEILNLPDVKERVDLYHAQALKARQQIERCATVHKNLVVLDLRDEDQIWAANRFIIYALFPSCNISIHVLWGKGQQNTVLATGKSILNRTSRTNVGTLMLKYGGGGHEAAGTCQINNDLADKVLEELIIQINKDG</sequence>
<dbReference type="SUPFAM" id="SSF64182">
    <property type="entry name" value="DHH phosphoesterases"/>
    <property type="match status" value="1"/>
</dbReference>
<evidence type="ECO:0000313" key="2">
    <source>
        <dbReference type="Proteomes" id="UP000595362"/>
    </source>
</evidence>
<evidence type="ECO:0000313" key="1">
    <source>
        <dbReference type="EMBL" id="QQG35645.1"/>
    </source>
</evidence>
<dbReference type="AlphaFoldDB" id="A0A7T5R179"/>
<protein>
    <submittedName>
        <fullName evidence="1">Exopolyphosphatase</fullName>
    </submittedName>
</protein>
<gene>
    <name evidence="1" type="ORF">HYS17_08980</name>
</gene>